<gene>
    <name evidence="1" type="ORF">AFUS01_LOCUS35749</name>
</gene>
<reference evidence="1" key="1">
    <citation type="submission" date="2021-06" db="EMBL/GenBank/DDBJ databases">
        <authorList>
            <person name="Hodson N. C."/>
            <person name="Mongue J. A."/>
            <person name="Jaron S. K."/>
        </authorList>
    </citation>
    <scope>NUCLEOTIDE SEQUENCE</scope>
</reference>
<sequence>MGTPKRSAYFRGLAPPVIFNFRNPLKRNPPKQKCSDAAFMNADASKVHPHGKDYVGIAQARKIEKIEALNYSTSFFEIQLAITRKKSEGIREDENILLSHHLGTSKVLSYSTADTHIMLHV</sequence>
<comment type="caution">
    <text evidence="1">The sequence shown here is derived from an EMBL/GenBank/DDBJ whole genome shotgun (WGS) entry which is preliminary data.</text>
</comment>
<dbReference type="AlphaFoldDB" id="A0A8J2L5U1"/>
<evidence type="ECO:0000313" key="2">
    <source>
        <dbReference type="Proteomes" id="UP000708208"/>
    </source>
</evidence>
<proteinExistence type="predicted"/>
<dbReference type="Proteomes" id="UP000708208">
    <property type="component" value="Unassembled WGS sequence"/>
</dbReference>
<name>A0A8J2L5U1_9HEXA</name>
<protein>
    <submittedName>
        <fullName evidence="1">Uncharacterized protein</fullName>
    </submittedName>
</protein>
<dbReference type="EMBL" id="CAJVCH010537071">
    <property type="protein sequence ID" value="CAG7825648.1"/>
    <property type="molecule type" value="Genomic_DNA"/>
</dbReference>
<organism evidence="1 2">
    <name type="scientific">Allacma fusca</name>
    <dbReference type="NCBI Taxonomy" id="39272"/>
    <lineage>
        <taxon>Eukaryota</taxon>
        <taxon>Metazoa</taxon>
        <taxon>Ecdysozoa</taxon>
        <taxon>Arthropoda</taxon>
        <taxon>Hexapoda</taxon>
        <taxon>Collembola</taxon>
        <taxon>Symphypleona</taxon>
        <taxon>Sminthuridae</taxon>
        <taxon>Allacma</taxon>
    </lineage>
</organism>
<accession>A0A8J2L5U1</accession>
<evidence type="ECO:0000313" key="1">
    <source>
        <dbReference type="EMBL" id="CAG7825648.1"/>
    </source>
</evidence>
<keyword evidence="2" id="KW-1185">Reference proteome</keyword>